<reference evidence="2" key="1">
    <citation type="journal article" date="2012" name="Science">
        <title>The Paleozoic origin of enzymatic lignin decomposition reconstructed from 31 fungal genomes.</title>
        <authorList>
            <person name="Floudas D."/>
            <person name="Binder M."/>
            <person name="Riley R."/>
            <person name="Barry K."/>
            <person name="Blanchette R.A."/>
            <person name="Henrissat B."/>
            <person name="Martinez A.T."/>
            <person name="Otillar R."/>
            <person name="Spatafora J.W."/>
            <person name="Yadav J.S."/>
            <person name="Aerts A."/>
            <person name="Benoit I."/>
            <person name="Boyd A."/>
            <person name="Carlson A."/>
            <person name="Copeland A."/>
            <person name="Coutinho P.M."/>
            <person name="de Vries R.P."/>
            <person name="Ferreira P."/>
            <person name="Findley K."/>
            <person name="Foster B."/>
            <person name="Gaskell J."/>
            <person name="Glotzer D."/>
            <person name="Gorecki P."/>
            <person name="Heitman J."/>
            <person name="Hesse C."/>
            <person name="Hori C."/>
            <person name="Igarashi K."/>
            <person name="Jurgens J.A."/>
            <person name="Kallen N."/>
            <person name="Kersten P."/>
            <person name="Kohler A."/>
            <person name="Kuees U."/>
            <person name="Kumar T.K.A."/>
            <person name="Kuo A."/>
            <person name="LaButti K."/>
            <person name="Larrondo L.F."/>
            <person name="Lindquist E."/>
            <person name="Ling A."/>
            <person name="Lombard V."/>
            <person name="Lucas S."/>
            <person name="Lundell T."/>
            <person name="Martin R."/>
            <person name="McLaughlin D.J."/>
            <person name="Morgenstern I."/>
            <person name="Morin E."/>
            <person name="Murat C."/>
            <person name="Nagy L.G."/>
            <person name="Nolan M."/>
            <person name="Ohm R.A."/>
            <person name="Patyshakuliyeva A."/>
            <person name="Rokas A."/>
            <person name="Ruiz-Duenas F.J."/>
            <person name="Sabat G."/>
            <person name="Salamov A."/>
            <person name="Samejima M."/>
            <person name="Schmutz J."/>
            <person name="Slot J.C."/>
            <person name="St John F."/>
            <person name="Stenlid J."/>
            <person name="Sun H."/>
            <person name="Sun S."/>
            <person name="Syed K."/>
            <person name="Tsang A."/>
            <person name="Wiebenga A."/>
            <person name="Young D."/>
            <person name="Pisabarro A."/>
            <person name="Eastwood D.C."/>
            <person name="Martin F."/>
            <person name="Cullen D."/>
            <person name="Grigoriev I.V."/>
            <person name="Hibbett D.S."/>
        </authorList>
    </citation>
    <scope>NUCLEOTIDE SEQUENCE [LARGE SCALE GENOMIC DNA]</scope>
    <source>
        <strain evidence="2">RWD-64-598 SS2</strain>
    </source>
</reference>
<dbReference type="OrthoDB" id="422086at2759"/>
<dbReference type="AlphaFoldDB" id="A0A5M3MS02"/>
<evidence type="ECO:0000313" key="1">
    <source>
        <dbReference type="EMBL" id="EIW81524.1"/>
    </source>
</evidence>
<accession>A0A5M3MS02</accession>
<organism evidence="1 2">
    <name type="scientific">Coniophora puteana (strain RWD-64-598)</name>
    <name type="common">Brown rot fungus</name>
    <dbReference type="NCBI Taxonomy" id="741705"/>
    <lineage>
        <taxon>Eukaryota</taxon>
        <taxon>Fungi</taxon>
        <taxon>Dikarya</taxon>
        <taxon>Basidiomycota</taxon>
        <taxon>Agaricomycotina</taxon>
        <taxon>Agaricomycetes</taxon>
        <taxon>Agaricomycetidae</taxon>
        <taxon>Boletales</taxon>
        <taxon>Coniophorineae</taxon>
        <taxon>Coniophoraceae</taxon>
        <taxon>Coniophora</taxon>
    </lineage>
</organism>
<name>A0A5M3MS02_CONPW</name>
<feature type="non-terminal residue" evidence="1">
    <location>
        <position position="1"/>
    </location>
</feature>
<keyword evidence="2" id="KW-1185">Reference proteome</keyword>
<protein>
    <recommendedName>
        <fullName evidence="3">Protein-S-isoprenylcysteine O-methyltransferase</fullName>
    </recommendedName>
</protein>
<dbReference type="GeneID" id="19206794"/>
<gene>
    <name evidence="1" type="ORF">CONPUDRAFT_35450</name>
</gene>
<dbReference type="KEGG" id="cput:CONPUDRAFT_35450"/>
<dbReference type="EMBL" id="JH711578">
    <property type="protein sequence ID" value="EIW81524.1"/>
    <property type="molecule type" value="Genomic_DNA"/>
</dbReference>
<dbReference type="Proteomes" id="UP000053558">
    <property type="component" value="Unassembled WGS sequence"/>
</dbReference>
<comment type="caution">
    <text evidence="1">The sequence shown here is derived from an EMBL/GenBank/DDBJ whole genome shotgun (WGS) entry which is preliminary data.</text>
</comment>
<proteinExistence type="predicted"/>
<dbReference type="Gene3D" id="1.20.120.1630">
    <property type="match status" value="1"/>
</dbReference>
<feature type="non-terminal residue" evidence="1">
    <location>
        <position position="56"/>
    </location>
</feature>
<dbReference type="RefSeq" id="XP_007768185.1">
    <property type="nucleotide sequence ID" value="XM_007769995.1"/>
</dbReference>
<evidence type="ECO:0000313" key="2">
    <source>
        <dbReference type="Proteomes" id="UP000053558"/>
    </source>
</evidence>
<sequence length="56" mass="6396">VGVRAGVVIAWTLTVLGCAWVTTTRVKVEDAFLRKNFGDEWDRYAERVRYRLVPGV</sequence>
<evidence type="ECO:0008006" key="3">
    <source>
        <dbReference type="Google" id="ProtNLM"/>
    </source>
</evidence>
<dbReference type="OMA" id="KAIVYLW"/>